<keyword evidence="4" id="KW-1185">Reference proteome</keyword>
<dbReference type="RefSeq" id="WP_074781351.1">
    <property type="nucleotide sequence ID" value="NZ_FOGN01000015.1"/>
</dbReference>
<gene>
    <name evidence="3" type="ORF">SAMN04487855_0157</name>
    <name evidence="2" type="ORF">SAMN05216589_0161</name>
</gene>
<evidence type="ECO:0000313" key="2">
    <source>
        <dbReference type="EMBL" id="SES38642.1"/>
    </source>
</evidence>
<feature type="region of interest" description="Disordered" evidence="1">
    <location>
        <begin position="36"/>
        <end position="58"/>
    </location>
</feature>
<accession>A0A1I4QR95</accession>
<reference evidence="4 5" key="1">
    <citation type="submission" date="2016-10" db="EMBL/GenBank/DDBJ databases">
        <authorList>
            <person name="de Groot N.N."/>
        </authorList>
    </citation>
    <scope>NUCLEOTIDE SEQUENCE [LARGE SCALE GENOMIC DNA]</scope>
    <source>
        <strain evidence="3 4">CGMCC 1.9095</strain>
        <strain evidence="2 5">DSM 22558</strain>
    </source>
</reference>
<evidence type="ECO:0000256" key="1">
    <source>
        <dbReference type="SAM" id="MobiDB-lite"/>
    </source>
</evidence>
<evidence type="ECO:0008006" key="6">
    <source>
        <dbReference type="Google" id="ProtNLM"/>
    </source>
</evidence>
<proteinExistence type="predicted"/>
<dbReference type="OrthoDB" id="6193567at2"/>
<dbReference type="EMBL" id="FOGN01000015">
    <property type="protein sequence ID" value="SES38642.1"/>
    <property type="molecule type" value="Genomic_DNA"/>
</dbReference>
<evidence type="ECO:0000313" key="4">
    <source>
        <dbReference type="Proteomes" id="UP000186599"/>
    </source>
</evidence>
<sequence>MKYLFLSLALLNILYALWQLQDNKLMVGAPDEPAVPSVPMAAPEPPPAVAESEPPRPDPGTAALCVALGRFPGLAEAEQLRQRLLALDIESRLQTRDVVMGVDYWLVMPVVGGERHAVIQLSALQEQGIDSFLITRGEMAGSLSLGVFAREDYAQVRQEQLQHLGHDVRLHALNKKEQQYVVEVGSKARRLVDQAMLTRLRADFPGLQHQYQPCAGVANTGRIP</sequence>
<evidence type="ECO:0000313" key="3">
    <source>
        <dbReference type="EMBL" id="SFM42213.1"/>
    </source>
</evidence>
<dbReference type="Proteomes" id="UP000186904">
    <property type="component" value="Unassembled WGS sequence"/>
</dbReference>
<dbReference type="Proteomes" id="UP000186599">
    <property type="component" value="Unassembled WGS sequence"/>
</dbReference>
<dbReference type="EMBL" id="FOUA01000014">
    <property type="protein sequence ID" value="SFM42213.1"/>
    <property type="molecule type" value="Genomic_DNA"/>
</dbReference>
<name>A0A1I4QR95_9GAMM</name>
<dbReference type="STRING" id="653930.SAMN05216589_0161"/>
<dbReference type="AlphaFoldDB" id="A0A1I4QR95"/>
<protein>
    <recommendedName>
        <fullName evidence="6">SPOR domain-containing protein</fullName>
    </recommendedName>
</protein>
<evidence type="ECO:0000313" key="5">
    <source>
        <dbReference type="Proteomes" id="UP000186904"/>
    </source>
</evidence>
<organism evidence="3 4">
    <name type="scientific">Halopseudomonas bauzanensis</name>
    <dbReference type="NCBI Taxonomy" id="653930"/>
    <lineage>
        <taxon>Bacteria</taxon>
        <taxon>Pseudomonadati</taxon>
        <taxon>Pseudomonadota</taxon>
        <taxon>Gammaproteobacteria</taxon>
        <taxon>Pseudomonadales</taxon>
        <taxon>Pseudomonadaceae</taxon>
        <taxon>Halopseudomonas</taxon>
    </lineage>
</organism>